<reference evidence="2 3" key="1">
    <citation type="submission" date="2015-09" db="EMBL/GenBank/DDBJ databases">
        <authorList>
            <person name="Jackson K.R."/>
            <person name="Lunt B.L."/>
            <person name="Fisher J.N.B."/>
            <person name="Gardner A.V."/>
            <person name="Bailey M.E."/>
            <person name="Deus L.M."/>
            <person name="Earl A.S."/>
            <person name="Gibby P.D."/>
            <person name="Hartmann K.A."/>
            <person name="Liu J.E."/>
            <person name="Manci A.M."/>
            <person name="Nielsen D.A."/>
            <person name="Solomon M.B."/>
            <person name="Breakwell D.P."/>
            <person name="Burnett S.H."/>
            <person name="Grose J.H."/>
        </authorList>
    </citation>
    <scope>NUCLEOTIDE SEQUENCE [LARGE SCALE GENOMIC DNA]</scope>
    <source>
        <strain evidence="2 3">S613</strain>
    </source>
</reference>
<dbReference type="OrthoDB" id="9707874at2"/>
<keyword evidence="1" id="KW-0472">Membrane</keyword>
<proteinExistence type="predicted"/>
<organism evidence="2 3">
    <name type="scientific">Pseudomonas fluorescens</name>
    <dbReference type="NCBI Taxonomy" id="294"/>
    <lineage>
        <taxon>Bacteria</taxon>
        <taxon>Pseudomonadati</taxon>
        <taxon>Pseudomonadota</taxon>
        <taxon>Gammaproteobacteria</taxon>
        <taxon>Pseudomonadales</taxon>
        <taxon>Pseudomonadaceae</taxon>
        <taxon>Pseudomonas</taxon>
    </lineage>
</organism>
<feature type="transmembrane region" description="Helical" evidence="1">
    <location>
        <begin position="28"/>
        <end position="50"/>
    </location>
</feature>
<dbReference type="PATRIC" id="fig|294.162.peg.229"/>
<dbReference type="AlphaFoldDB" id="A0A0P8ZWH1"/>
<evidence type="ECO:0000313" key="3">
    <source>
        <dbReference type="Proteomes" id="UP000050349"/>
    </source>
</evidence>
<dbReference type="EMBL" id="LJXB01000039">
    <property type="protein sequence ID" value="KPU61989.1"/>
    <property type="molecule type" value="Genomic_DNA"/>
</dbReference>
<protein>
    <submittedName>
        <fullName evidence="2">Uncharacterized protein</fullName>
    </submittedName>
</protein>
<keyword evidence="1" id="KW-0812">Transmembrane</keyword>
<name>A0A0P8ZWH1_PSEFL</name>
<gene>
    <name evidence="2" type="ORF">AN403_6147</name>
</gene>
<dbReference type="Proteomes" id="UP000050349">
    <property type="component" value="Unassembled WGS sequence"/>
</dbReference>
<keyword evidence="1" id="KW-1133">Transmembrane helix</keyword>
<evidence type="ECO:0000313" key="2">
    <source>
        <dbReference type="EMBL" id="KPU61989.1"/>
    </source>
</evidence>
<dbReference type="RefSeq" id="WP_057395791.1">
    <property type="nucleotide sequence ID" value="NZ_LJXB01000039.1"/>
</dbReference>
<sequence length="214" mass="23943">MNESENQTPSDTAASSASAAKDPSKTVAAVWIPIIVAVSVAIGGGISWIYDKKAQVDHEVAEKQQMVQSENQRLITEYLSKIQLKLEETKSLSEQLDRDYLVPHWGILESYVFKARDDGHDKHALMYGLISKLVQKDSELVTLLEGYEPYALSNEFKLQAAEFREHARTYVIRFEAIPKTVANGQQLPPWKVFPIGFPDALQKEIASRKASPPS</sequence>
<accession>A0A0P8ZWH1</accession>
<comment type="caution">
    <text evidence="2">The sequence shown here is derived from an EMBL/GenBank/DDBJ whole genome shotgun (WGS) entry which is preliminary data.</text>
</comment>
<evidence type="ECO:0000256" key="1">
    <source>
        <dbReference type="SAM" id="Phobius"/>
    </source>
</evidence>